<gene>
    <name evidence="1" type="ORF">g.156734</name>
</gene>
<dbReference type="OrthoDB" id="6625894at2759"/>
<reference evidence="1" key="1">
    <citation type="submission" date="2018-04" db="EMBL/GenBank/DDBJ databases">
        <title>Transcriptome assembly of Sipha flava.</title>
        <authorList>
            <person name="Scully E.D."/>
            <person name="Geib S.M."/>
            <person name="Palmer N.A."/>
            <person name="Koch K."/>
            <person name="Bradshaw J."/>
            <person name="Heng-Moss T."/>
            <person name="Sarath G."/>
        </authorList>
    </citation>
    <scope>NUCLEOTIDE SEQUENCE</scope>
</reference>
<proteinExistence type="predicted"/>
<dbReference type="AlphaFoldDB" id="A0A2S2QKN4"/>
<sequence>MSIVKPMLTYGCEVWPTTVQIERKFRSFEDRELRTIKGPVFDTEINRWRRRKNKEIREITIVPPITSYVKGQRIQWFGNMRRGQTNEVRAAIEYKSTSR</sequence>
<accession>A0A2S2QKN4</accession>
<protein>
    <submittedName>
        <fullName evidence="1">Uncharacterized protein</fullName>
    </submittedName>
</protein>
<organism evidence="1">
    <name type="scientific">Sipha flava</name>
    <name type="common">yellow sugarcane aphid</name>
    <dbReference type="NCBI Taxonomy" id="143950"/>
    <lineage>
        <taxon>Eukaryota</taxon>
        <taxon>Metazoa</taxon>
        <taxon>Ecdysozoa</taxon>
        <taxon>Arthropoda</taxon>
        <taxon>Hexapoda</taxon>
        <taxon>Insecta</taxon>
        <taxon>Pterygota</taxon>
        <taxon>Neoptera</taxon>
        <taxon>Paraneoptera</taxon>
        <taxon>Hemiptera</taxon>
        <taxon>Sternorrhyncha</taxon>
        <taxon>Aphidomorpha</taxon>
        <taxon>Aphidoidea</taxon>
        <taxon>Aphididae</taxon>
        <taxon>Sipha</taxon>
    </lineage>
</organism>
<name>A0A2S2QKN4_9HEMI</name>
<dbReference type="EMBL" id="GGMS01009126">
    <property type="protein sequence ID" value="MBY78329.1"/>
    <property type="molecule type" value="Transcribed_RNA"/>
</dbReference>
<evidence type="ECO:0000313" key="1">
    <source>
        <dbReference type="EMBL" id="MBY78329.1"/>
    </source>
</evidence>